<proteinExistence type="predicted"/>
<reference evidence="1" key="3">
    <citation type="submission" date="2016-12" db="EMBL/GenBank/DDBJ databases">
        <title>Annotation of the draft genome assembly of Crocosphaera watsonii WH 8501.</title>
        <authorList>
            <consortium name="US DOE Joint Genome Institute (JGI-ORNL)"/>
            <person name="Larimer F."/>
            <person name="Land M."/>
        </authorList>
    </citation>
    <scope>NUCLEOTIDE SEQUENCE</scope>
    <source>
        <strain evidence="1">WH 8501</strain>
    </source>
</reference>
<accession>Q4C9U6</accession>
<dbReference type="Proteomes" id="UP000003922">
    <property type="component" value="Unassembled WGS sequence"/>
</dbReference>
<reference evidence="1" key="2">
    <citation type="submission" date="2005-06" db="EMBL/GenBank/DDBJ databases">
        <title>Sequencing of the draft genome and assembly of Crocosphaera watsonii WH 8501.</title>
        <authorList>
            <consortium name="US DOE Joint Genome Institute (JGI-PGF)"/>
            <person name="Copeland A."/>
            <person name="Lucas S."/>
            <person name="Lapidus A."/>
            <person name="Barry K."/>
            <person name="Detter C."/>
            <person name="Glavina T."/>
            <person name="Hammon N."/>
            <person name="Israni S."/>
            <person name="Pitluck S."/>
            <person name="Richardson P."/>
        </authorList>
    </citation>
    <scope>NUCLEOTIDE SEQUENCE [LARGE SCALE GENOMIC DNA]</scope>
    <source>
        <strain evidence="1">WH 8501</strain>
    </source>
</reference>
<keyword evidence="2" id="KW-1185">Reference proteome</keyword>
<comment type="caution">
    <text evidence="1">The sequence shown here is derived from an EMBL/GenBank/DDBJ whole genome shotgun (WGS) entry which is preliminary data.</text>
</comment>
<sequence length="259" mass="28704">MVECLITGKFDDSGSFPIDGKVVVTLDAPLIATDMTVHLPIPQEYPFTNGEFSFTLESSDTQQITYFFEVYNQLDDLSYPVEAIYSFHSVVPVLTEVNFRDLIPSQISTDQLPSNIRRLLQLIAFDPNYNNLLRWGRPAGFYSPSTPYVYGDIVTYDGSSYLCINENGALGDNPSIVENEYWQPLGIRGEPGTGTGGNDTPFSFAAWTSQTDAPTRNTLSNALIDRNDPRVVDLSDGIDLDTLPDDKLVPAKYLTKMSG</sequence>
<gene>
    <name evidence="1" type="ORF">CwatDRAFT_6275</name>
</gene>
<name>Q4C9U6_CROWT</name>
<protein>
    <submittedName>
        <fullName evidence="1">Uncharacterized protein</fullName>
    </submittedName>
</protein>
<dbReference type="KEGG" id="cwa:CwatDRAFT_6275"/>
<dbReference type="RefSeq" id="WP_007303492.1">
    <property type="nucleotide sequence ID" value="NZ_AADV02000001.1"/>
</dbReference>
<dbReference type="Gene3D" id="2.10.10.20">
    <property type="entry name" value="Carbohydrate-binding module superfamily 5/12"/>
    <property type="match status" value="1"/>
</dbReference>
<reference evidence="1" key="1">
    <citation type="submission" date="2004-02" db="EMBL/GenBank/DDBJ databases">
        <authorList>
            <consortium name="DOE Joint Genome Institute"/>
        </authorList>
    </citation>
    <scope>NUCLEOTIDE SEQUENCE [LARGE SCALE GENOMIC DNA]</scope>
    <source>
        <strain evidence="1">WH 8501</strain>
    </source>
</reference>
<dbReference type="EMBL" id="AADV02000001">
    <property type="protein sequence ID" value="EAM53190.1"/>
    <property type="molecule type" value="Genomic_DNA"/>
</dbReference>
<evidence type="ECO:0000313" key="1">
    <source>
        <dbReference type="EMBL" id="EAM53190.1"/>
    </source>
</evidence>
<dbReference type="AlphaFoldDB" id="Q4C9U6"/>
<organism evidence="1 2">
    <name type="scientific">Crocosphaera watsonii WH 8501</name>
    <dbReference type="NCBI Taxonomy" id="165597"/>
    <lineage>
        <taxon>Bacteria</taxon>
        <taxon>Bacillati</taxon>
        <taxon>Cyanobacteriota</taxon>
        <taxon>Cyanophyceae</taxon>
        <taxon>Oscillatoriophycideae</taxon>
        <taxon>Chroococcales</taxon>
        <taxon>Aphanothecaceae</taxon>
        <taxon>Crocosphaera</taxon>
    </lineage>
</organism>
<evidence type="ECO:0000313" key="2">
    <source>
        <dbReference type="Proteomes" id="UP000003922"/>
    </source>
</evidence>